<dbReference type="InterPro" id="IPR000182">
    <property type="entry name" value="GNAT_dom"/>
</dbReference>
<dbReference type="InterPro" id="IPR031165">
    <property type="entry name" value="GNAT_YJDJ"/>
</dbReference>
<dbReference type="InterPro" id="IPR016181">
    <property type="entry name" value="Acyl_CoA_acyltransferase"/>
</dbReference>
<evidence type="ECO:0000259" key="2">
    <source>
        <dbReference type="PROSITE" id="PS51729"/>
    </source>
</evidence>
<evidence type="ECO:0000259" key="1">
    <source>
        <dbReference type="PROSITE" id="PS51186"/>
    </source>
</evidence>
<evidence type="ECO:0000313" key="3">
    <source>
        <dbReference type="EMBL" id="QCY69719.1"/>
    </source>
</evidence>
<feature type="domain" description="N-acetyltransferase" evidence="2">
    <location>
        <begin position="6"/>
        <end position="93"/>
    </location>
</feature>
<protein>
    <submittedName>
        <fullName evidence="3">N-acetyltransferase</fullName>
    </submittedName>
</protein>
<dbReference type="EMBL" id="CP040812">
    <property type="protein sequence ID" value="QCY69719.1"/>
    <property type="molecule type" value="Genomic_DNA"/>
</dbReference>
<dbReference type="AlphaFoldDB" id="A0A5B7X331"/>
<evidence type="ECO:0000313" key="4">
    <source>
        <dbReference type="Proteomes" id="UP000309016"/>
    </source>
</evidence>
<dbReference type="InterPro" id="IPR045057">
    <property type="entry name" value="Gcn5-rel_NAT"/>
</dbReference>
<dbReference type="PANTHER" id="PTHR31435">
    <property type="entry name" value="PROTEIN NATD1"/>
    <property type="match status" value="1"/>
</dbReference>
<keyword evidence="4" id="KW-1185">Reference proteome</keyword>
<dbReference type="Gene3D" id="3.40.630.30">
    <property type="match status" value="1"/>
</dbReference>
<keyword evidence="3" id="KW-0808">Transferase</keyword>
<gene>
    <name evidence="3" type="ORF">FHG64_10090</name>
</gene>
<proteinExistence type="predicted"/>
<feature type="domain" description="N-acetyltransferase" evidence="1">
    <location>
        <begin position="1"/>
        <end position="93"/>
    </location>
</feature>
<dbReference type="SUPFAM" id="SSF55729">
    <property type="entry name" value="Acyl-CoA N-acyltransferases (Nat)"/>
    <property type="match status" value="1"/>
</dbReference>
<dbReference type="Proteomes" id="UP000309016">
    <property type="component" value="Chromosome"/>
</dbReference>
<dbReference type="PROSITE" id="PS51729">
    <property type="entry name" value="GNAT_YJDJ"/>
    <property type="match status" value="1"/>
</dbReference>
<dbReference type="PROSITE" id="PS51186">
    <property type="entry name" value="GNAT"/>
    <property type="match status" value="1"/>
</dbReference>
<name>A0A5B7X331_9FLAO</name>
<organism evidence="3 4">
    <name type="scientific">Antarcticibacterium flavum</name>
    <dbReference type="NCBI Taxonomy" id="2058175"/>
    <lineage>
        <taxon>Bacteria</taxon>
        <taxon>Pseudomonadati</taxon>
        <taxon>Bacteroidota</taxon>
        <taxon>Flavobacteriia</taxon>
        <taxon>Flavobacteriales</taxon>
        <taxon>Flavobacteriaceae</taxon>
        <taxon>Antarcticibacterium</taxon>
    </lineage>
</organism>
<sequence length="93" mass="10608">MQFQNSNSEARGVITAKDRDKEAGKINYSISEEQKLTIEHTEVDPDYQGQGVGKKLVDEATDFARKNNMKIIPKCPYARKIMERADKYKDVLA</sequence>
<dbReference type="GO" id="GO:0016747">
    <property type="term" value="F:acyltransferase activity, transferring groups other than amino-acyl groups"/>
    <property type="evidence" value="ECO:0007669"/>
    <property type="project" value="InterPro"/>
</dbReference>
<dbReference type="CDD" id="cd04301">
    <property type="entry name" value="NAT_SF"/>
    <property type="match status" value="1"/>
</dbReference>
<dbReference type="RefSeq" id="WP_139066284.1">
    <property type="nucleotide sequence ID" value="NZ_CP040812.1"/>
</dbReference>
<reference evidence="3 4" key="1">
    <citation type="submission" date="2019-06" db="EMBL/GenBank/DDBJ databases">
        <title>Complete genome sequence of Antarcticibacterium flavum KCTC 52984T from an Antarctic marine sediment.</title>
        <authorList>
            <person name="Lee Y.M."/>
            <person name="Shin S.C."/>
        </authorList>
    </citation>
    <scope>NUCLEOTIDE SEQUENCE [LARGE SCALE GENOMIC DNA]</scope>
    <source>
        <strain evidence="3 4">KCTC 52984</strain>
    </source>
</reference>
<accession>A0A5B7X331</accession>
<dbReference type="KEGG" id="afla:FHG64_10090"/>
<dbReference type="PANTHER" id="PTHR31435:SF10">
    <property type="entry name" value="BSR4717 PROTEIN"/>
    <property type="match status" value="1"/>
</dbReference>
<dbReference type="OrthoDB" id="9793389at2"/>
<dbReference type="Pfam" id="PF14542">
    <property type="entry name" value="Acetyltransf_CG"/>
    <property type="match status" value="1"/>
</dbReference>